<accession>A0AAV2SBC6</accession>
<dbReference type="CDD" id="cd00037">
    <property type="entry name" value="CLECT"/>
    <property type="match status" value="1"/>
</dbReference>
<dbReference type="EMBL" id="CAXKWB010059338">
    <property type="protein sequence ID" value="CAL4181847.1"/>
    <property type="molecule type" value="Genomic_DNA"/>
</dbReference>
<feature type="domain" description="C-type lectin" evidence="1">
    <location>
        <begin position="62"/>
        <end position="169"/>
    </location>
</feature>
<dbReference type="InterPro" id="IPR016186">
    <property type="entry name" value="C-type_lectin-like/link_sf"/>
</dbReference>
<dbReference type="InterPro" id="IPR001304">
    <property type="entry name" value="C-type_lectin-like"/>
</dbReference>
<dbReference type="InterPro" id="IPR050111">
    <property type="entry name" value="C-type_lectin/snaclec_domain"/>
</dbReference>
<evidence type="ECO:0000259" key="1">
    <source>
        <dbReference type="PROSITE" id="PS50041"/>
    </source>
</evidence>
<reference evidence="2 3" key="1">
    <citation type="submission" date="2024-05" db="EMBL/GenBank/DDBJ databases">
        <authorList>
            <person name="Wallberg A."/>
        </authorList>
    </citation>
    <scope>NUCLEOTIDE SEQUENCE [LARGE SCALE GENOMIC DNA]</scope>
</reference>
<evidence type="ECO:0000313" key="3">
    <source>
        <dbReference type="Proteomes" id="UP001497623"/>
    </source>
</evidence>
<sequence length="170" mass="18730">NGSYSYMKEQSNSTTNQCGITINNLRTNHKGVWTCRVLALGYNMTASKTLTIYECPDDSLLLNSECFLVVTGTKRSWTDARTSCAELGGDLAQPNDIAALRSYIKDRGIGGDFWIGGSDTENDNTWKWLNGTVITEGWAAGRPGDSDCLDFRTGNVPYGCGNKQKYICER</sequence>
<dbReference type="SUPFAM" id="SSF56436">
    <property type="entry name" value="C-type lectin-like"/>
    <property type="match status" value="1"/>
</dbReference>
<dbReference type="SMART" id="SM00034">
    <property type="entry name" value="CLECT"/>
    <property type="match status" value="1"/>
</dbReference>
<comment type="caution">
    <text evidence="2">The sequence shown here is derived from an EMBL/GenBank/DDBJ whole genome shotgun (WGS) entry which is preliminary data.</text>
</comment>
<proteinExistence type="predicted"/>
<dbReference type="Pfam" id="PF00059">
    <property type="entry name" value="Lectin_C"/>
    <property type="match status" value="1"/>
</dbReference>
<dbReference type="PROSITE" id="PS50041">
    <property type="entry name" value="C_TYPE_LECTIN_2"/>
    <property type="match status" value="1"/>
</dbReference>
<protein>
    <recommendedName>
        <fullName evidence="1">C-type lectin domain-containing protein</fullName>
    </recommendedName>
</protein>
<dbReference type="PANTHER" id="PTHR22803">
    <property type="entry name" value="MANNOSE, PHOSPHOLIPASE, LECTIN RECEPTOR RELATED"/>
    <property type="match status" value="1"/>
</dbReference>
<keyword evidence="3" id="KW-1185">Reference proteome</keyword>
<organism evidence="2 3">
    <name type="scientific">Meganyctiphanes norvegica</name>
    <name type="common">Northern krill</name>
    <name type="synonym">Thysanopoda norvegica</name>
    <dbReference type="NCBI Taxonomy" id="48144"/>
    <lineage>
        <taxon>Eukaryota</taxon>
        <taxon>Metazoa</taxon>
        <taxon>Ecdysozoa</taxon>
        <taxon>Arthropoda</taxon>
        <taxon>Crustacea</taxon>
        <taxon>Multicrustacea</taxon>
        <taxon>Malacostraca</taxon>
        <taxon>Eumalacostraca</taxon>
        <taxon>Eucarida</taxon>
        <taxon>Euphausiacea</taxon>
        <taxon>Euphausiidae</taxon>
        <taxon>Meganyctiphanes</taxon>
    </lineage>
</organism>
<dbReference type="Proteomes" id="UP001497623">
    <property type="component" value="Unassembled WGS sequence"/>
</dbReference>
<dbReference type="AlphaFoldDB" id="A0AAV2SBC6"/>
<feature type="non-terminal residue" evidence="2">
    <location>
        <position position="1"/>
    </location>
</feature>
<name>A0AAV2SBC6_MEGNR</name>
<gene>
    <name evidence="2" type="ORF">MNOR_LOCUS35465</name>
</gene>
<evidence type="ECO:0000313" key="2">
    <source>
        <dbReference type="EMBL" id="CAL4181847.1"/>
    </source>
</evidence>
<dbReference type="Gene3D" id="3.10.100.10">
    <property type="entry name" value="Mannose-Binding Protein A, subunit A"/>
    <property type="match status" value="1"/>
</dbReference>
<dbReference type="InterPro" id="IPR016187">
    <property type="entry name" value="CTDL_fold"/>
</dbReference>